<gene>
    <name evidence="1" type="ORF">GTA51_02160</name>
</gene>
<protein>
    <submittedName>
        <fullName evidence="1">Uncharacterized protein</fullName>
    </submittedName>
</protein>
<evidence type="ECO:0000313" key="1">
    <source>
        <dbReference type="EMBL" id="MYL81941.1"/>
    </source>
</evidence>
<dbReference type="EMBL" id="WVUD01000002">
    <property type="protein sequence ID" value="MYL81941.1"/>
    <property type="molecule type" value="Genomic_DNA"/>
</dbReference>
<keyword evidence="2" id="KW-1185">Reference proteome</keyword>
<reference evidence="1 2" key="1">
    <citation type="submission" date="2020-01" db="EMBL/GenBank/DDBJ databases">
        <title>Genome sequence of Desulfovibrio aerotolerans DSM 16695(T).</title>
        <authorList>
            <person name="Karnachuk O."/>
            <person name="Avakyan M."/>
            <person name="Mardanov A."/>
            <person name="Kadnikov V."/>
            <person name="Ravin N."/>
        </authorList>
    </citation>
    <scope>NUCLEOTIDE SEQUENCE [LARGE SCALE GENOMIC DNA]</scope>
    <source>
        <strain evidence="1 2">DSM 16695</strain>
    </source>
</reference>
<comment type="caution">
    <text evidence="1">The sequence shown here is derived from an EMBL/GenBank/DDBJ whole genome shotgun (WGS) entry which is preliminary data.</text>
</comment>
<dbReference type="Proteomes" id="UP000482487">
    <property type="component" value="Unassembled WGS sequence"/>
</dbReference>
<dbReference type="OrthoDB" id="5458715at2"/>
<dbReference type="RefSeq" id="WP_160958289.1">
    <property type="nucleotide sequence ID" value="NZ_WVUD01000002.1"/>
</dbReference>
<name>A0A7C9IJB3_9BACT</name>
<organism evidence="1 2">
    <name type="scientific">Solidesulfovibrio aerotolerans</name>
    <dbReference type="NCBI Taxonomy" id="295255"/>
    <lineage>
        <taxon>Bacteria</taxon>
        <taxon>Pseudomonadati</taxon>
        <taxon>Thermodesulfobacteriota</taxon>
        <taxon>Desulfovibrionia</taxon>
        <taxon>Desulfovibrionales</taxon>
        <taxon>Desulfovibrionaceae</taxon>
        <taxon>Solidesulfovibrio</taxon>
    </lineage>
</organism>
<dbReference type="AlphaFoldDB" id="A0A7C9IJB3"/>
<sequence length="120" mass="12778">MRLSKSLVSILLIGCMGYWAVLANAAPSHRALADTPSPLAGLGRLLPRISVPARAVLTAREGLAQLRRTVQASPLMHDTRPTEEAARRAHVALWAELETGLRTLPPATSTEPSGLLPGQD</sequence>
<accession>A0A7C9IJB3</accession>
<proteinExistence type="predicted"/>
<evidence type="ECO:0000313" key="2">
    <source>
        <dbReference type="Proteomes" id="UP000482487"/>
    </source>
</evidence>